<feature type="region of interest" description="Disordered" evidence="6">
    <location>
        <begin position="3721"/>
        <end position="3747"/>
    </location>
</feature>
<feature type="region of interest" description="Disordered" evidence="6">
    <location>
        <begin position="2950"/>
        <end position="2976"/>
    </location>
</feature>
<feature type="compositionally biased region" description="Basic and acidic residues" evidence="6">
    <location>
        <begin position="1172"/>
        <end position="1186"/>
    </location>
</feature>
<dbReference type="InterPro" id="IPR005522">
    <property type="entry name" value="IPK"/>
</dbReference>
<gene>
    <name evidence="7" type="ORF">BLNAU_14228</name>
</gene>
<feature type="region of interest" description="Disordered" evidence="6">
    <location>
        <begin position="2279"/>
        <end position="2319"/>
    </location>
</feature>
<feature type="region of interest" description="Disordered" evidence="6">
    <location>
        <begin position="1055"/>
        <end position="1217"/>
    </location>
</feature>
<feature type="compositionally biased region" description="Low complexity" evidence="6">
    <location>
        <begin position="2125"/>
        <end position="2138"/>
    </location>
</feature>
<dbReference type="EMBL" id="JARBJD010000129">
    <property type="protein sequence ID" value="KAK2950810.1"/>
    <property type="molecule type" value="Genomic_DNA"/>
</dbReference>
<protein>
    <recommendedName>
        <fullName evidence="4">Kinase</fullName>
        <ecNumber evidence="4">2.7.-.-</ecNumber>
    </recommendedName>
</protein>
<organism evidence="7 8">
    <name type="scientific">Blattamonas nauphoetae</name>
    <dbReference type="NCBI Taxonomy" id="2049346"/>
    <lineage>
        <taxon>Eukaryota</taxon>
        <taxon>Metamonada</taxon>
        <taxon>Preaxostyla</taxon>
        <taxon>Oxymonadida</taxon>
        <taxon>Blattamonas</taxon>
    </lineage>
</organism>
<feature type="compositionally biased region" description="Low complexity" evidence="6">
    <location>
        <begin position="2956"/>
        <end position="2975"/>
    </location>
</feature>
<dbReference type="Gene3D" id="3.30.470.160">
    <property type="entry name" value="Inositol polyphosphate kinase"/>
    <property type="match status" value="1"/>
</dbReference>
<feature type="region of interest" description="Disordered" evidence="6">
    <location>
        <begin position="2461"/>
        <end position="2485"/>
    </location>
</feature>
<comment type="caution">
    <text evidence="7">The sequence shown here is derived from an EMBL/GenBank/DDBJ whole genome shotgun (WGS) entry which is preliminary data.</text>
</comment>
<dbReference type="InterPro" id="IPR038286">
    <property type="entry name" value="IPK_sf"/>
</dbReference>
<evidence type="ECO:0000256" key="3">
    <source>
        <dbReference type="ARBA" id="ARBA00022777"/>
    </source>
</evidence>
<feature type="compositionally biased region" description="Basic and acidic residues" evidence="6">
    <location>
        <begin position="1138"/>
        <end position="1152"/>
    </location>
</feature>
<feature type="compositionally biased region" description="Low complexity" evidence="6">
    <location>
        <begin position="459"/>
        <end position="471"/>
    </location>
</feature>
<reference evidence="7 8" key="1">
    <citation type="journal article" date="2022" name="bioRxiv">
        <title>Genomics of Preaxostyla Flagellates Illuminates Evolutionary Transitions and the Path Towards Mitochondrial Loss.</title>
        <authorList>
            <person name="Novak L.V.F."/>
            <person name="Treitli S.C."/>
            <person name="Pyrih J."/>
            <person name="Halakuc P."/>
            <person name="Pipaliya S.V."/>
            <person name="Vacek V."/>
            <person name="Brzon O."/>
            <person name="Soukal P."/>
            <person name="Eme L."/>
            <person name="Dacks J.B."/>
            <person name="Karnkowska A."/>
            <person name="Elias M."/>
            <person name="Hampl V."/>
        </authorList>
    </citation>
    <scope>NUCLEOTIDE SEQUENCE [LARGE SCALE GENOMIC DNA]</scope>
    <source>
        <strain evidence="7">NAU3</strain>
        <tissue evidence="7">Gut</tissue>
    </source>
</reference>
<evidence type="ECO:0000256" key="4">
    <source>
        <dbReference type="RuleBase" id="RU363090"/>
    </source>
</evidence>
<feature type="compositionally biased region" description="Polar residues" evidence="6">
    <location>
        <begin position="2279"/>
        <end position="2295"/>
    </location>
</feature>
<feature type="region of interest" description="Disordered" evidence="6">
    <location>
        <begin position="414"/>
        <end position="487"/>
    </location>
</feature>
<dbReference type="PANTHER" id="PTHR12400">
    <property type="entry name" value="INOSITOL POLYPHOSPHATE KINASE"/>
    <property type="match status" value="1"/>
</dbReference>
<dbReference type="Pfam" id="PF03770">
    <property type="entry name" value="IPK"/>
    <property type="match status" value="2"/>
</dbReference>
<evidence type="ECO:0000256" key="6">
    <source>
        <dbReference type="SAM" id="MobiDB-lite"/>
    </source>
</evidence>
<feature type="region of interest" description="Disordered" evidence="6">
    <location>
        <begin position="522"/>
        <end position="556"/>
    </location>
</feature>
<feature type="region of interest" description="Disordered" evidence="6">
    <location>
        <begin position="264"/>
        <end position="284"/>
    </location>
</feature>
<feature type="region of interest" description="Disordered" evidence="6">
    <location>
        <begin position="3475"/>
        <end position="3495"/>
    </location>
</feature>
<name>A0ABQ9XH98_9EUKA</name>
<dbReference type="EC" id="2.7.-.-" evidence="4"/>
<feature type="compositionally biased region" description="Basic residues" evidence="6">
    <location>
        <begin position="440"/>
        <end position="453"/>
    </location>
</feature>
<feature type="compositionally biased region" description="Low complexity" evidence="6">
    <location>
        <begin position="1198"/>
        <end position="1211"/>
    </location>
</feature>
<feature type="compositionally biased region" description="Basic and acidic residues" evidence="6">
    <location>
        <begin position="1058"/>
        <end position="1084"/>
    </location>
</feature>
<feature type="region of interest" description="Disordered" evidence="6">
    <location>
        <begin position="3027"/>
        <end position="3053"/>
    </location>
</feature>
<keyword evidence="3 4" id="KW-0418">Kinase</keyword>
<feature type="compositionally biased region" description="Basic and acidic residues" evidence="6">
    <location>
        <begin position="3721"/>
        <end position="3746"/>
    </location>
</feature>
<evidence type="ECO:0000256" key="2">
    <source>
        <dbReference type="ARBA" id="ARBA00022679"/>
    </source>
</evidence>
<accession>A0ABQ9XH98</accession>
<evidence type="ECO:0000256" key="5">
    <source>
        <dbReference type="SAM" id="Coils"/>
    </source>
</evidence>
<feature type="compositionally biased region" description="Basic and acidic residues" evidence="6">
    <location>
        <begin position="684"/>
        <end position="707"/>
    </location>
</feature>
<feature type="region of interest" description="Disordered" evidence="6">
    <location>
        <begin position="3656"/>
        <end position="3682"/>
    </location>
</feature>
<keyword evidence="2 4" id="KW-0808">Transferase</keyword>
<feature type="compositionally biased region" description="Basic and acidic residues" evidence="6">
    <location>
        <begin position="640"/>
        <end position="654"/>
    </location>
</feature>
<keyword evidence="8" id="KW-1185">Reference proteome</keyword>
<feature type="compositionally biased region" description="Basic and acidic residues" evidence="6">
    <location>
        <begin position="3475"/>
        <end position="3494"/>
    </location>
</feature>
<feature type="compositionally biased region" description="Basic and acidic residues" evidence="6">
    <location>
        <begin position="534"/>
        <end position="556"/>
    </location>
</feature>
<evidence type="ECO:0000313" key="7">
    <source>
        <dbReference type="EMBL" id="KAK2950810.1"/>
    </source>
</evidence>
<sequence length="3763" mass="426788">MSAGPPPPNPTLNALSLEEETNLVMKQIMDQFKMDPEAFEQNVRILVAQNIQTQREEEENKQEELKEVNKNIIKAQSETINLIKPVLLHFSPNWAQDLSKLISDFLLLTDGHILFSRTWLKNDTTVLSTPLLFRPIYNIILHEILRFICDFEPGGPNDRQGAAFYIAGDQGIGKTSLMLILMSTLSHRSLGFHYDKGFKDGKRQDFQSSKPEEKTFRFRKFGDDRSGLNEILIHIYDDSPPPATIKPNHVHLIFTSPDPLRLPIPDKKKTISPEQNRTAKSKHKPKPLCHIFRLPTFSLAEDAVAMVGCTPTVPFAVLSPEDMQLRKKHQQILLDIEREKEEIAWNMSFQTEREPISSRNAAIKELLLPFCDVIKDLSTRWNDFETEFQSCILGKTIKDKTEEQKLALKYLFPKPEQSEPVNQEGQVTPEPIDSGDTAHRKQKSNKASQKAKRTPPSTPNSTSTSTSTPQPDHFNQTPPPFNQPGHITLQTDVTASTVTDSNEEPTPSVLTAAKLRSDIEARLEPKSEGAPVSEDPKPNETKDTANKDTKQKRKDDPEKLAICISLCDLLFESREMPERERIIAVVDWLMKQLEVHSKRSQEQAEFIKGFIRFLVLFEWDQSNQKDQDAQNAEATTNGESDQKEGGEGEHELKDTNIPVTGTDLQEEGKDHVPEQVEATTNGEKGQEEEGKDTVIEKPKTAEEHEQERQRVLTEKLFETAKSYDPPSPDVDGEIQEFSELIKEVKLTDQQTPPSPEDLTKLTARLVRLKKLLEELDIYEDANRQNVRDEVTRVSDRVGEDDETRRDKLFKSLIDMLITPPPPYDSKKHLLQSLFVLPDEDVKSADISLRNNLSELLTQSRDPRNQHPLDFIVNELIQYLRYSQIDTTPPSSAESDKAFDESKMARIACDFLMTIVNPPIAPVDPAHETANHSLNSGNPPLDTVETRLQRVQSQIEQVRDRLTFMSLMDAFFFIARDMNILVTPHSVLKGLSERPKQPPEDLNIERMKVYYGNLSDDGLRDWIKNATATLLPLVDTAGQLEAVTSKIQNNLDNVITQFNDHHPPSKSSVDHSSDSPQTKKKEEVKTGINRQFNDNHPPSTSSIDHSSDSPQPKKEEEVKTGINRQFNDNHPPSTSSIDHSSDSPQPKKEEEVKTGINRQFNDNHPPSTSSIDHSSDSPQPKKEEEVKTGINRQFNDNHPPSTSSIDPSSDSPLPEKEEEVKTVINRQWLAIVRSVMNTILYLIDAGTPRSKILGKYGGLRDLLTTVYKSNKHHLLRVANQLLDQNCEEPKSDYVNDLTVFSTHFHAQKPLSLLELPRTLQLAPVSQDRLERMSIALFARNLLCFLQLETGFPFDDECYLTEFYSTYLQQDNPGDIVHRSFVDFMNSTNLLSQKHFGLTPDNFTDFLKTEHPTIQTDPTPLLELRKISPLGSLMETMIKPDAPDPKQPFKNIMTRQYGVHLLLWASTDLLLKATDAMTSQKPRTETTQHPLNVARASIFGPSPRWLTSTDARTNRGLSFLWNGVMENDTVDVLTKVADSNHSRIMEFNTGRIFFEQTMDATWDDITALIPLLPDYRIKEKRPSLLRSVYSLIFKKTAIAIAKMERQIPFVALSSFVEQIIQSEVISALARLMTQTDYNTFRNSQAKVGFTLPPYVEEPLVCISFLLNCPTQISFSMTTTSFTERHFYHPNPTIFQSRFPILETRATKVTTMSMLTFPKLSNKSVHGTKFPQTLSSTERGSTDFYAEDLQEVKKAFPGLDSLIVSRGSDATSETIFMPIQATSSKSHALVEDGIILIQQLLFQAMCHLEPSEPIVAMFNYATTQENPKFPSRTGILGFHVVSSYLKFDENTQTNMSSILRHRDRPLVWNPSESRPTMTTRFIINTLLHNVKQYPAFSETLNPWKTTLLDLTKLTDQTYFLTFRWQLFYNDLKTKSPDLFAEDDLIRSTMQELYRVGVSPNDLGESMEDRIKTFSSFLLFTAISCRRNELLDPTTTTTFREDDDSFVTLVRSIVGTTDSQSLVDILTSLTGQASTMDQSMRDEQLKQLDSLYRENRMQTRLYPVYSVMTNTAMKRLRNPVQEYLSVFQSQEDGGVFRVPTRNNLSAILHCGTVLLDHISPIPPHPVTPSPTTDNSSTPTPHSQNVSLSLPQSRTFGIPLHSFVLAKYGFSDSIPALCELSQEFAIKEATDVSPSPLNQWNPRRVVIDPSLFPSNISLKRSLSLFTTFIHRLFDNPFIPVTTSPSTEFMERQHYNTVVFTQLQKIITTLQAFKEKKDAKLKNELNQQEKQTDDGIQNNPHQQEKQTDDGIQNNPHQQEKQTDDGILKKVDQLSTILAGQRTSSVISLLPEIRQYYRKFKLEDAEETDVQAAIKEIESIEAIRQQQPTLMFVKAGNDLFHPSSVDPEIVDPTTQNPKIIVDRETKAPLFPIPFSTGYKVGELREEMKLIYEPLTELQPDHFKALRPTLSHSQAGPNKDPKKNTSSKTTGEAKARAIVGSTILEIGKTSMTPLFVFVVDEDLPDHESLPMSLQLDVRNADVRCGVMQQRSFADVLWILFLTRISREVMALPLNTSMNKTDFTGSVIPFISLVLRDAKYLTLTNKDNRSEIFKALISIATTENLHNLERFPSIGIELLVSAYPHVEEDIEAIPLSRLLMMCSAQPKGETRLDTLINHPSPTVGLVALFRWFEFLSSNVKECGFKVAIKNGGFTEDKICANLLRAFYLIIELDHKDKQPLVKKLCDTIGEILDVARHLLYKKMPEKTLSVLSALALKLSDSSEYLFKQLRKGSNEASHYSDIKNHYPSLLPYIPRYFGTRFSNDHQFLMLENLTFPFKRPCVIDIKVGTKEVYKGMTEEKKLKHFQHIKFTTQESLGLRLVGVKISASQYNTAFSASKRIGRFLSTRDKLRAALAFCLSTGEKSNEVLDQYISSDPSISLRGSPEVRYNMINTTSSQTFTPLHSPPLSTSNQSLSSHSTSYNSSGDAGWPIRRGVVKSILRQIESIIPVAKKSPYLFSSSSLMIAFDADDDGFIHDEAISPRDLPDSAHETPDPPRPLFKDKLKQGSDNVVVRLIDFQHVMVKEGIRGRKGDDSENDGIAIDPATQLASFCAYTIIQNELTANVRSIESNHRAIMTHANTLINSNESLFSAHAEINSTVEDIITSMNVTHRFLKQKLNPVVTITQPHFKTQKKTYHFTPPPTKPSLSASLSQSWIIDTPPTIMHLPPPEPPTLTPSAEIPKSQHTTSNSSLFHYFHLPPPPPPTNAVTYLSPPTPPPPFTPPMEPTRSSRSSSFIQGLRGQKRNTDIIPFVPITAQQRSASVMLSTKRKRRKRIVDPNCRYGVHDHAVSERLERQSMNYVSAGHNWLMASDQSRQQFSSLLWSSMSDPSTIPTLSSVTPHQNTISSKISLNHPLSSHIPTIDTNDTSILSVSVKRPNIPLSSQIHVFFSAHDQAWFHHVRLKEQKEAFRERQQELANLIEMEKEGERTRYQRRQQKLEQRGRQSDGSWKSKYTISFEATQLIFEQRKMLFSRQIVQKTLKSKSSSGVINISRLSPSEKALLQEKSDLAWMLSHPAPNHPNQFMFKTWEQFIAAVHQKRFPAPRQLPPPPPIRSDQHNHPSIKPAIVALLAPSPPSTTPTTQGARVRRVVTGGLLMSSQMDIGKEWNRRSDITKQKEERKKNTPQAPKINKKMTLKQKKEAKAKGKTRTVTHLPLAPTQEEREKMENMIKMDVEKREREKEEEEERRRRGVEEMRSVKGSLIQHFFLKMEQQT</sequence>
<proteinExistence type="inferred from homology"/>
<feature type="compositionally biased region" description="Basic and acidic residues" evidence="6">
    <location>
        <begin position="3656"/>
        <end position="3671"/>
    </location>
</feature>
<feature type="region of interest" description="Disordered" evidence="6">
    <location>
        <begin position="625"/>
        <end position="707"/>
    </location>
</feature>
<feature type="region of interest" description="Disordered" evidence="6">
    <location>
        <begin position="2117"/>
        <end position="2143"/>
    </location>
</feature>
<keyword evidence="5" id="KW-0175">Coiled coil</keyword>
<dbReference type="PANTHER" id="PTHR12400:SF21">
    <property type="entry name" value="KINASE"/>
    <property type="match status" value="1"/>
</dbReference>
<feature type="compositionally biased region" description="Basic and acidic residues" evidence="6">
    <location>
        <begin position="1104"/>
        <end position="1118"/>
    </location>
</feature>
<evidence type="ECO:0000256" key="1">
    <source>
        <dbReference type="ARBA" id="ARBA00007374"/>
    </source>
</evidence>
<dbReference type="SUPFAM" id="SSF56104">
    <property type="entry name" value="SAICAR synthase-like"/>
    <property type="match status" value="1"/>
</dbReference>
<evidence type="ECO:0000313" key="8">
    <source>
        <dbReference type="Proteomes" id="UP001281761"/>
    </source>
</evidence>
<feature type="coiled-coil region" evidence="5">
    <location>
        <begin position="48"/>
        <end position="78"/>
    </location>
</feature>
<feature type="compositionally biased region" description="Polar residues" evidence="6">
    <location>
        <begin position="629"/>
        <end position="639"/>
    </location>
</feature>
<dbReference type="Proteomes" id="UP001281761">
    <property type="component" value="Unassembled WGS sequence"/>
</dbReference>
<comment type="similarity">
    <text evidence="1 4">Belongs to the inositol phosphokinase (IPK) family.</text>
</comment>